<dbReference type="AlphaFoldDB" id="A0AAD6ZF63"/>
<evidence type="ECO:0000256" key="1">
    <source>
        <dbReference type="SAM" id="MobiDB-lite"/>
    </source>
</evidence>
<comment type="caution">
    <text evidence="2">The sequence shown here is derived from an EMBL/GenBank/DDBJ whole genome shotgun (WGS) entry which is preliminary data.</text>
</comment>
<accession>A0AAD6ZF63</accession>
<feature type="region of interest" description="Disordered" evidence="1">
    <location>
        <begin position="26"/>
        <end position="62"/>
    </location>
</feature>
<proteinExistence type="predicted"/>
<name>A0AAD6ZF63_9AGAR</name>
<sequence length="206" mass="22890">MDTNPVEAPLLSILSSPPRPASLLGLRGGRVPPSPSRLPIFPSRSRPQDDTTIRPHTTSSPIQSTDEYLLRRPFFCGHASPPIVFQAWNDPLVMLNRVRRGSIANALPRPCANDTLAIDGPSTSSRLGQARIRFPRLWVPRTRMHTCPPCARTLVPFIRTHDDDKSMYPSRATLYHAVILGVTFPCSTRIRRYLRSNPRGSVAGHG</sequence>
<evidence type="ECO:0000313" key="2">
    <source>
        <dbReference type="EMBL" id="KAJ7320962.1"/>
    </source>
</evidence>
<dbReference type="Proteomes" id="UP001218218">
    <property type="component" value="Unassembled WGS sequence"/>
</dbReference>
<evidence type="ECO:0000313" key="3">
    <source>
        <dbReference type="Proteomes" id="UP001218218"/>
    </source>
</evidence>
<dbReference type="EMBL" id="JARIHO010000052">
    <property type="protein sequence ID" value="KAJ7320962.1"/>
    <property type="molecule type" value="Genomic_DNA"/>
</dbReference>
<organism evidence="2 3">
    <name type="scientific">Mycena albidolilacea</name>
    <dbReference type="NCBI Taxonomy" id="1033008"/>
    <lineage>
        <taxon>Eukaryota</taxon>
        <taxon>Fungi</taxon>
        <taxon>Dikarya</taxon>
        <taxon>Basidiomycota</taxon>
        <taxon>Agaricomycotina</taxon>
        <taxon>Agaricomycetes</taxon>
        <taxon>Agaricomycetidae</taxon>
        <taxon>Agaricales</taxon>
        <taxon>Marasmiineae</taxon>
        <taxon>Mycenaceae</taxon>
        <taxon>Mycena</taxon>
    </lineage>
</organism>
<keyword evidence="3" id="KW-1185">Reference proteome</keyword>
<protein>
    <submittedName>
        <fullName evidence="2">Uncharacterized protein</fullName>
    </submittedName>
</protein>
<reference evidence="2" key="1">
    <citation type="submission" date="2023-03" db="EMBL/GenBank/DDBJ databases">
        <title>Massive genome expansion in bonnet fungi (Mycena s.s.) driven by repeated elements and novel gene families across ecological guilds.</title>
        <authorList>
            <consortium name="Lawrence Berkeley National Laboratory"/>
            <person name="Harder C.B."/>
            <person name="Miyauchi S."/>
            <person name="Viragh M."/>
            <person name="Kuo A."/>
            <person name="Thoen E."/>
            <person name="Andreopoulos B."/>
            <person name="Lu D."/>
            <person name="Skrede I."/>
            <person name="Drula E."/>
            <person name="Henrissat B."/>
            <person name="Morin E."/>
            <person name="Kohler A."/>
            <person name="Barry K."/>
            <person name="LaButti K."/>
            <person name="Morin E."/>
            <person name="Salamov A."/>
            <person name="Lipzen A."/>
            <person name="Mereny Z."/>
            <person name="Hegedus B."/>
            <person name="Baldrian P."/>
            <person name="Stursova M."/>
            <person name="Weitz H."/>
            <person name="Taylor A."/>
            <person name="Grigoriev I.V."/>
            <person name="Nagy L.G."/>
            <person name="Martin F."/>
            <person name="Kauserud H."/>
        </authorList>
    </citation>
    <scope>NUCLEOTIDE SEQUENCE</scope>
    <source>
        <strain evidence="2">CBHHK002</strain>
    </source>
</reference>
<gene>
    <name evidence="2" type="ORF">DFH08DRAFT_384822</name>
</gene>